<dbReference type="InterPro" id="IPR051984">
    <property type="entry name" value="Alsin"/>
</dbReference>
<feature type="region of interest" description="Disordered" evidence="2">
    <location>
        <begin position="282"/>
        <end position="314"/>
    </location>
</feature>
<dbReference type="SUPFAM" id="SSF82185">
    <property type="entry name" value="Histone H3 K4-specific methyltransferase SET7/9 N-terminal domain"/>
    <property type="match status" value="1"/>
</dbReference>
<dbReference type="InterPro" id="IPR003409">
    <property type="entry name" value="MORN"/>
</dbReference>
<dbReference type="Gene3D" id="2.20.110.10">
    <property type="entry name" value="Histone H3 K4-specific methyltransferase SET7/9 N-terminal domain"/>
    <property type="match status" value="1"/>
</dbReference>
<reference evidence="4" key="1">
    <citation type="submission" date="2021-01" db="EMBL/GenBank/DDBJ databases">
        <title>A chromosome-scale assembly of European eel, Anguilla anguilla.</title>
        <authorList>
            <person name="Henkel C."/>
            <person name="Jong-Raadsen S.A."/>
            <person name="Dufour S."/>
            <person name="Weltzien F.-A."/>
            <person name="Palstra A.P."/>
            <person name="Pelster B."/>
            <person name="Spaink H.P."/>
            <person name="Van Den Thillart G.E."/>
            <person name="Jansen H."/>
            <person name="Zahm M."/>
            <person name="Klopp C."/>
            <person name="Cedric C."/>
            <person name="Louis A."/>
            <person name="Berthelot C."/>
            <person name="Parey E."/>
            <person name="Roest Crollius H."/>
            <person name="Montfort J."/>
            <person name="Robinson-Rechavi M."/>
            <person name="Bucao C."/>
            <person name="Bouchez O."/>
            <person name="Gislard M."/>
            <person name="Lluch J."/>
            <person name="Milhes M."/>
            <person name="Lampietro C."/>
            <person name="Lopez Roques C."/>
            <person name="Donnadieu C."/>
            <person name="Braasch I."/>
            <person name="Desvignes T."/>
            <person name="Postlethwait J."/>
            <person name="Bobe J."/>
            <person name="Guiguen Y."/>
            <person name="Dirks R."/>
        </authorList>
    </citation>
    <scope>NUCLEOTIDE SEQUENCE</scope>
    <source>
        <strain evidence="4">Tag_6206</strain>
        <tissue evidence="4">Liver</tissue>
    </source>
</reference>
<evidence type="ECO:0000256" key="1">
    <source>
        <dbReference type="ARBA" id="ARBA00022737"/>
    </source>
</evidence>
<keyword evidence="5" id="KW-1185">Reference proteome</keyword>
<name>A0A9D3RHH6_ANGAN</name>
<dbReference type="GO" id="GO:0031267">
    <property type="term" value="F:small GTPase binding"/>
    <property type="evidence" value="ECO:0007669"/>
    <property type="project" value="TreeGrafter"/>
</dbReference>
<protein>
    <recommendedName>
        <fullName evidence="3">Alsin helical array domain-containing protein</fullName>
    </recommendedName>
</protein>
<dbReference type="GO" id="GO:0005085">
    <property type="term" value="F:guanyl-nucleotide exchange factor activity"/>
    <property type="evidence" value="ECO:0007669"/>
    <property type="project" value="TreeGrafter"/>
</dbReference>
<dbReference type="AlphaFoldDB" id="A0A9D3RHH6"/>
<dbReference type="GO" id="GO:0005737">
    <property type="term" value="C:cytoplasm"/>
    <property type="evidence" value="ECO:0007669"/>
    <property type="project" value="TreeGrafter"/>
</dbReference>
<evidence type="ECO:0000256" key="2">
    <source>
        <dbReference type="SAM" id="MobiDB-lite"/>
    </source>
</evidence>
<dbReference type="PANTHER" id="PTHR46089">
    <property type="entry name" value="ALSIN HOMOLOG"/>
    <property type="match status" value="1"/>
</dbReference>
<comment type="caution">
    <text evidence="4">The sequence shown here is derived from an EMBL/GenBank/DDBJ whole genome shotgun (WGS) entry which is preliminary data.</text>
</comment>
<feature type="domain" description="Alsin helical array" evidence="3">
    <location>
        <begin position="193"/>
        <end position="280"/>
    </location>
</feature>
<dbReference type="EMBL" id="JAFIRN010000107">
    <property type="protein sequence ID" value="KAG5830113.1"/>
    <property type="molecule type" value="Genomic_DNA"/>
</dbReference>
<dbReference type="InterPro" id="IPR059093">
    <property type="entry name" value="HA_Alsin"/>
</dbReference>
<proteinExistence type="predicted"/>
<dbReference type="PANTHER" id="PTHR46089:SF3">
    <property type="entry name" value="ALSIN"/>
    <property type="match status" value="1"/>
</dbReference>
<evidence type="ECO:0000313" key="4">
    <source>
        <dbReference type="EMBL" id="KAG5830113.1"/>
    </source>
</evidence>
<sequence length="384" mass="42539">MGMWQDDQRQGNGVIVTQFGLYYEGAFSNNKMMGTGILLSEDDTAFEGEFSETGLSAGRALFRTQPPGGTAHPVFCSQGTLTMPNGDYFEGTFSGVWGTGLKVSGSYYKPNLYDSDKDKNRAVKLGALAVRAEGKWRAVFEECWARLGCEAPGQGENWRAWENIAVTLTTSRRQHKDSPELLSRSHNKTLESLEFIPKHVGPVTMERYESIRRYLIKACDTPLHPLGRLVETLVTVYRMTYVGVGANRRLLQQAVNEIQSYLSRIFQLVRFLFPDLPEEGGLIPESSCDSPDKKPRPSSSDTPVQPESPQPGRVVSSSALLLPVLLPRLYPRHAVRAGEGARGGRVLGVRPAPQQAARLALLASWECNRSSGRFPSQSWARTSR</sequence>
<keyword evidence="1" id="KW-0677">Repeat</keyword>
<organism evidence="4 5">
    <name type="scientific">Anguilla anguilla</name>
    <name type="common">European freshwater eel</name>
    <name type="synonym">Muraena anguilla</name>
    <dbReference type="NCBI Taxonomy" id="7936"/>
    <lineage>
        <taxon>Eukaryota</taxon>
        <taxon>Metazoa</taxon>
        <taxon>Chordata</taxon>
        <taxon>Craniata</taxon>
        <taxon>Vertebrata</taxon>
        <taxon>Euteleostomi</taxon>
        <taxon>Actinopterygii</taxon>
        <taxon>Neopterygii</taxon>
        <taxon>Teleostei</taxon>
        <taxon>Anguilliformes</taxon>
        <taxon>Anguillidae</taxon>
        <taxon>Anguilla</taxon>
    </lineage>
</organism>
<accession>A0A9D3RHH6</accession>
<dbReference type="GO" id="GO:0030425">
    <property type="term" value="C:dendrite"/>
    <property type="evidence" value="ECO:0007669"/>
    <property type="project" value="TreeGrafter"/>
</dbReference>
<dbReference type="GO" id="GO:0016197">
    <property type="term" value="P:endosomal transport"/>
    <property type="evidence" value="ECO:0007669"/>
    <property type="project" value="TreeGrafter"/>
</dbReference>
<evidence type="ECO:0000313" key="5">
    <source>
        <dbReference type="Proteomes" id="UP001044222"/>
    </source>
</evidence>
<dbReference type="Pfam" id="PF26202">
    <property type="entry name" value="HA_Alsin"/>
    <property type="match status" value="1"/>
</dbReference>
<dbReference type="Proteomes" id="UP001044222">
    <property type="component" value="Unassembled WGS sequence"/>
</dbReference>
<dbReference type="GO" id="GO:0005813">
    <property type="term" value="C:centrosome"/>
    <property type="evidence" value="ECO:0007669"/>
    <property type="project" value="TreeGrafter"/>
</dbReference>
<evidence type="ECO:0000259" key="3">
    <source>
        <dbReference type="Pfam" id="PF26202"/>
    </source>
</evidence>
<gene>
    <name evidence="4" type="ORF">ANANG_G00317120</name>
</gene>
<dbReference type="Pfam" id="PF02493">
    <property type="entry name" value="MORN"/>
    <property type="match status" value="2"/>
</dbReference>